<feature type="compositionally biased region" description="Basic and acidic residues" evidence="1">
    <location>
        <begin position="62"/>
        <end position="90"/>
    </location>
</feature>
<feature type="compositionally biased region" description="Low complexity" evidence="1">
    <location>
        <begin position="283"/>
        <end position="296"/>
    </location>
</feature>
<feature type="region of interest" description="Disordered" evidence="1">
    <location>
        <begin position="205"/>
        <end position="323"/>
    </location>
</feature>
<evidence type="ECO:0000313" key="2">
    <source>
        <dbReference type="EMBL" id="CAE7223575.1"/>
    </source>
</evidence>
<feature type="compositionally biased region" description="Basic and acidic residues" evidence="1">
    <location>
        <begin position="117"/>
        <end position="129"/>
    </location>
</feature>
<keyword evidence="3" id="KW-1185">Reference proteome</keyword>
<proteinExistence type="predicted"/>
<name>A0A812KAA4_9DINO</name>
<dbReference type="OrthoDB" id="444513at2759"/>
<reference evidence="2" key="1">
    <citation type="submission" date="2021-02" db="EMBL/GenBank/DDBJ databases">
        <authorList>
            <person name="Dougan E. K."/>
            <person name="Rhodes N."/>
            <person name="Thang M."/>
            <person name="Chan C."/>
        </authorList>
    </citation>
    <scope>NUCLEOTIDE SEQUENCE</scope>
</reference>
<accession>A0A812KAA4</accession>
<dbReference type="Proteomes" id="UP000604046">
    <property type="component" value="Unassembled WGS sequence"/>
</dbReference>
<comment type="caution">
    <text evidence="2">The sequence shown here is derived from an EMBL/GenBank/DDBJ whole genome shotgun (WGS) entry which is preliminary data.</text>
</comment>
<gene>
    <name evidence="2" type="primary">Lonrf3</name>
    <name evidence="2" type="ORF">SNAT2548_LOCUS8453</name>
</gene>
<feature type="compositionally biased region" description="Low complexity" evidence="1">
    <location>
        <begin position="257"/>
        <end position="266"/>
    </location>
</feature>
<dbReference type="AlphaFoldDB" id="A0A812KAA4"/>
<feature type="compositionally biased region" description="Basic and acidic residues" evidence="1">
    <location>
        <begin position="398"/>
        <end position="420"/>
    </location>
</feature>
<feature type="compositionally biased region" description="Basic and acidic residues" evidence="1">
    <location>
        <begin position="297"/>
        <end position="307"/>
    </location>
</feature>
<dbReference type="Gene3D" id="2.30.30.140">
    <property type="match status" value="1"/>
</dbReference>
<feature type="region of interest" description="Disordered" evidence="1">
    <location>
        <begin position="398"/>
        <end position="440"/>
    </location>
</feature>
<feature type="compositionally biased region" description="Low complexity" evidence="1">
    <location>
        <begin position="421"/>
        <end position="432"/>
    </location>
</feature>
<feature type="compositionally biased region" description="Basic and acidic residues" evidence="1">
    <location>
        <begin position="267"/>
        <end position="282"/>
    </location>
</feature>
<dbReference type="EMBL" id="CAJNDS010000624">
    <property type="protein sequence ID" value="CAE7223575.1"/>
    <property type="molecule type" value="Genomic_DNA"/>
</dbReference>
<protein>
    <submittedName>
        <fullName evidence="2">Lonrf3 protein</fullName>
    </submittedName>
</protein>
<evidence type="ECO:0000256" key="1">
    <source>
        <dbReference type="SAM" id="MobiDB-lite"/>
    </source>
</evidence>
<organism evidence="2 3">
    <name type="scientific">Symbiodinium natans</name>
    <dbReference type="NCBI Taxonomy" id="878477"/>
    <lineage>
        <taxon>Eukaryota</taxon>
        <taxon>Sar</taxon>
        <taxon>Alveolata</taxon>
        <taxon>Dinophyceae</taxon>
        <taxon>Suessiales</taxon>
        <taxon>Symbiodiniaceae</taxon>
        <taxon>Symbiodinium</taxon>
    </lineage>
</organism>
<feature type="region of interest" description="Disordered" evidence="1">
    <location>
        <begin position="1"/>
        <end position="153"/>
    </location>
</feature>
<feature type="compositionally biased region" description="Pro residues" evidence="1">
    <location>
        <begin position="247"/>
        <end position="256"/>
    </location>
</feature>
<feature type="compositionally biased region" description="Basic residues" evidence="1">
    <location>
        <begin position="37"/>
        <end position="52"/>
    </location>
</feature>
<feature type="compositionally biased region" description="Low complexity" evidence="1">
    <location>
        <begin position="130"/>
        <end position="143"/>
    </location>
</feature>
<feature type="compositionally biased region" description="Basic and acidic residues" evidence="1">
    <location>
        <begin position="1"/>
        <end position="36"/>
    </location>
</feature>
<feature type="compositionally biased region" description="Basic and acidic residues" evidence="1">
    <location>
        <begin position="230"/>
        <end position="244"/>
    </location>
</feature>
<evidence type="ECO:0000313" key="3">
    <source>
        <dbReference type="Proteomes" id="UP000604046"/>
    </source>
</evidence>
<sequence>MAIDLQEGRGFRQRYGGREGREPPPRRRELEEERYWQRSRRVSPSRRSRSRPRAASPPRRRRDYDDRGRERGGQDRRPPGRDEDPRDGSRGRRRASRSHASGSRRQGSVPSPCAAERSGRSRAKEKTEDAPSAAATDAPALSTNKEAEVKKEPEVQKLAISARDGFSVGQRVKARYLSGSFYTATIEGFLADGQVLLQWADGDANDRKKKSEELVPCDASGHPLGSEAEAAARREAKEAKEAEAPKPQAPPAPTPPTEAELTPAERAQAERIREFQRLRQGGEPKVAPEAAPTAAENESRPSGERIAQDPPAPRAPELPLAERQKLEERLQVLRVQYLRLHEQISADTESTEKEMQELVRSGASDKDLMTFRSERLSLQSGQRLAALQISKQITEVEQKLNPDRGLRSDLDRINGDKQKEPASSPSHSPQPSLQELWGSG</sequence>